<evidence type="ECO:0008006" key="12">
    <source>
        <dbReference type="Google" id="ProtNLM"/>
    </source>
</evidence>
<dbReference type="STRING" id="69004.A0A182QYU6"/>
<dbReference type="GO" id="GO:0005886">
    <property type="term" value="C:plasma membrane"/>
    <property type="evidence" value="ECO:0007669"/>
    <property type="project" value="UniProtKB-SubCell"/>
</dbReference>
<dbReference type="GO" id="GO:0005737">
    <property type="term" value="C:cytoplasm"/>
    <property type="evidence" value="ECO:0007669"/>
    <property type="project" value="TreeGrafter"/>
</dbReference>
<evidence type="ECO:0000313" key="11">
    <source>
        <dbReference type="Proteomes" id="UP000075886"/>
    </source>
</evidence>
<comment type="subcellular location">
    <subcellularLocation>
        <location evidence="2">Cell membrane</location>
    </subcellularLocation>
</comment>
<dbReference type="Pfam" id="PF01130">
    <property type="entry name" value="CD36"/>
    <property type="match status" value="1"/>
</dbReference>
<dbReference type="PRINTS" id="PR01609">
    <property type="entry name" value="CD36FAMILY"/>
</dbReference>
<proteinExistence type="inferred from homology"/>
<keyword evidence="7 9" id="KW-0472">Membrane</keyword>
<dbReference type="EnsemblMetazoa" id="AFAF019628-RA">
    <property type="protein sequence ID" value="AFAF019628-PA"/>
    <property type="gene ID" value="AFAF019628"/>
</dbReference>
<dbReference type="Proteomes" id="UP000075886">
    <property type="component" value="Unassembled WGS sequence"/>
</dbReference>
<evidence type="ECO:0000256" key="1">
    <source>
        <dbReference type="ARBA" id="ARBA00003156"/>
    </source>
</evidence>
<evidence type="ECO:0000256" key="8">
    <source>
        <dbReference type="ARBA" id="ARBA00023180"/>
    </source>
</evidence>
<dbReference type="InterPro" id="IPR002159">
    <property type="entry name" value="CD36_fam"/>
</dbReference>
<comment type="function">
    <text evidence="1">Plays an olfactory role that is not restricted to pheromone sensitivity.</text>
</comment>
<feature type="transmembrane region" description="Helical" evidence="9">
    <location>
        <begin position="474"/>
        <end position="491"/>
    </location>
</feature>
<evidence type="ECO:0000256" key="7">
    <source>
        <dbReference type="ARBA" id="ARBA00023136"/>
    </source>
</evidence>
<accession>A0A182QYU6</accession>
<dbReference type="PANTHER" id="PTHR11923">
    <property type="entry name" value="SCAVENGER RECEPTOR CLASS B TYPE-1 SR-B1"/>
    <property type="match status" value="1"/>
</dbReference>
<evidence type="ECO:0000256" key="5">
    <source>
        <dbReference type="ARBA" id="ARBA00022692"/>
    </source>
</evidence>
<evidence type="ECO:0000256" key="9">
    <source>
        <dbReference type="SAM" id="Phobius"/>
    </source>
</evidence>
<comment type="similarity">
    <text evidence="3">Belongs to the CD36 family.</text>
</comment>
<dbReference type="EMBL" id="AXCN02001921">
    <property type="status" value="NOT_ANNOTATED_CDS"/>
    <property type="molecule type" value="Genomic_DNA"/>
</dbReference>
<organism evidence="10 11">
    <name type="scientific">Anopheles farauti</name>
    <dbReference type="NCBI Taxonomy" id="69004"/>
    <lineage>
        <taxon>Eukaryota</taxon>
        <taxon>Metazoa</taxon>
        <taxon>Ecdysozoa</taxon>
        <taxon>Arthropoda</taxon>
        <taxon>Hexapoda</taxon>
        <taxon>Insecta</taxon>
        <taxon>Pterygota</taxon>
        <taxon>Neoptera</taxon>
        <taxon>Endopterygota</taxon>
        <taxon>Diptera</taxon>
        <taxon>Nematocera</taxon>
        <taxon>Culicoidea</taxon>
        <taxon>Culicidae</taxon>
        <taxon>Anophelinae</taxon>
        <taxon>Anopheles</taxon>
    </lineage>
</organism>
<reference evidence="10" key="2">
    <citation type="submission" date="2020-05" db="UniProtKB">
        <authorList>
            <consortium name="EnsemblMetazoa"/>
        </authorList>
    </citation>
    <scope>IDENTIFICATION</scope>
    <source>
        <strain evidence="10">FAR1</strain>
    </source>
</reference>
<feature type="transmembrane region" description="Helical" evidence="9">
    <location>
        <begin position="28"/>
        <end position="52"/>
    </location>
</feature>
<dbReference type="AlphaFoldDB" id="A0A182QYU6"/>
<sequence length="516" mass="60023">MDVKLLKDSKMPIQLPVRRKSKPSNTKALCIISITTVLSIVCFTMGLFFHIYKPTQLILDDRLTMRQFMPYYRWWKDTADVLVTCRIFIFNVTNSERWLEGLDDQLRMEEVVPIVYREFLEHDSVTFHEHNSTMSYVTKRRLVFLPDRNVPGILNKTIIVPNISLLGVAARMQNDNYFMKRGLNLIYSMSGDTVFSRMTIYDYLWNTRTPFLNQARKVVPIMVPSDNVGVLKTMYEDNEDHVNVRHGKRYGNEQFFMMNSYEYEPTVPGFRLANGDCFASIQNSSEGATYPQNLDERSVLIYWRKTLCRAVPLYFDKRVRRGPLTGYKYVLPDDSYDRLPNSTADCYKGQYGLLEDGMTDTSKCSHDVPIVATSPHFYARNFSTAHKITGMKPNRELQHSYAIVDPSFGIPLDQCARTQTNLAMPQLTGYSADIRRFSEMIIPMFWIEYHQKELPTYIVRTLQAFYIIRDVEPYLPYVLYLAFVLLLTVAFREAAAYKVQGKISPSKYTKEQLSNL</sequence>
<dbReference type="PANTHER" id="PTHR11923:SF89">
    <property type="entry name" value="GH15894P"/>
    <property type="match status" value="1"/>
</dbReference>
<evidence type="ECO:0000256" key="2">
    <source>
        <dbReference type="ARBA" id="ARBA00004236"/>
    </source>
</evidence>
<keyword evidence="5 9" id="KW-0812">Transmembrane</keyword>
<name>A0A182QYU6_9DIPT</name>
<evidence type="ECO:0000256" key="6">
    <source>
        <dbReference type="ARBA" id="ARBA00022989"/>
    </source>
</evidence>
<evidence type="ECO:0000256" key="4">
    <source>
        <dbReference type="ARBA" id="ARBA00022475"/>
    </source>
</evidence>
<evidence type="ECO:0000256" key="3">
    <source>
        <dbReference type="ARBA" id="ARBA00010532"/>
    </source>
</evidence>
<dbReference type="VEuPathDB" id="VectorBase:AFAF019628"/>
<protein>
    <recommendedName>
        <fullName evidence="12">Scavenger receptor class B</fullName>
    </recommendedName>
</protein>
<reference evidence="11" key="1">
    <citation type="submission" date="2014-01" db="EMBL/GenBank/DDBJ databases">
        <title>The Genome Sequence of Anopheles farauti FAR1 (V2).</title>
        <authorList>
            <consortium name="The Broad Institute Genomics Platform"/>
            <person name="Neafsey D.E."/>
            <person name="Besansky N."/>
            <person name="Howell P."/>
            <person name="Walton C."/>
            <person name="Young S.K."/>
            <person name="Zeng Q."/>
            <person name="Gargeya S."/>
            <person name="Fitzgerald M."/>
            <person name="Haas B."/>
            <person name="Abouelleil A."/>
            <person name="Allen A.W."/>
            <person name="Alvarado L."/>
            <person name="Arachchi H.M."/>
            <person name="Berlin A.M."/>
            <person name="Chapman S.B."/>
            <person name="Gainer-Dewar J."/>
            <person name="Goldberg J."/>
            <person name="Griggs A."/>
            <person name="Gujja S."/>
            <person name="Hansen M."/>
            <person name="Howarth C."/>
            <person name="Imamovic A."/>
            <person name="Ireland A."/>
            <person name="Larimer J."/>
            <person name="McCowan C."/>
            <person name="Murphy C."/>
            <person name="Pearson M."/>
            <person name="Poon T.W."/>
            <person name="Priest M."/>
            <person name="Roberts A."/>
            <person name="Saif S."/>
            <person name="Shea T."/>
            <person name="Sisk P."/>
            <person name="Sykes S."/>
            <person name="Wortman J."/>
            <person name="Nusbaum C."/>
            <person name="Birren B."/>
        </authorList>
    </citation>
    <scope>NUCLEOTIDE SEQUENCE [LARGE SCALE GENOMIC DNA]</scope>
    <source>
        <strain evidence="11">FAR1</strain>
    </source>
</reference>
<keyword evidence="11" id="KW-1185">Reference proteome</keyword>
<keyword evidence="8" id="KW-0325">Glycoprotein</keyword>
<evidence type="ECO:0000313" key="10">
    <source>
        <dbReference type="EnsemblMetazoa" id="AFAF019628-PA"/>
    </source>
</evidence>
<keyword evidence="6 9" id="KW-1133">Transmembrane helix</keyword>
<dbReference type="GO" id="GO:0005044">
    <property type="term" value="F:scavenger receptor activity"/>
    <property type="evidence" value="ECO:0007669"/>
    <property type="project" value="TreeGrafter"/>
</dbReference>
<keyword evidence="4" id="KW-1003">Cell membrane</keyword>